<dbReference type="AlphaFoldDB" id="A0A2Z7AQL5"/>
<dbReference type="InterPro" id="IPR044861">
    <property type="entry name" value="IPNS-like_FE2OG_OXY"/>
</dbReference>
<name>A0A2Z7AQL5_9LAMI</name>
<dbReference type="PANTHER" id="PTHR47990">
    <property type="entry name" value="2-OXOGLUTARATE (2OG) AND FE(II)-DEPENDENT OXYGENASE SUPERFAMILY PROTEIN-RELATED"/>
    <property type="match status" value="1"/>
</dbReference>
<dbReference type="Gene3D" id="2.60.120.330">
    <property type="entry name" value="B-lactam Antibiotic, Isopenicillin N Synthase, Chain"/>
    <property type="match status" value="1"/>
</dbReference>
<feature type="domain" description="Fe2OG dioxygenase" evidence="4">
    <location>
        <begin position="148"/>
        <end position="250"/>
    </location>
</feature>
<dbReference type="Pfam" id="PF14226">
    <property type="entry name" value="DIOX_N"/>
    <property type="match status" value="1"/>
</dbReference>
<proteinExistence type="inferred from homology"/>
<evidence type="ECO:0000313" key="5">
    <source>
        <dbReference type="EMBL" id="KZV24174.1"/>
    </source>
</evidence>
<keyword evidence="7" id="KW-1185">Reference proteome</keyword>
<keyword evidence="2 3" id="KW-0408">Iron</keyword>
<evidence type="ECO:0000259" key="4">
    <source>
        <dbReference type="PROSITE" id="PS51471"/>
    </source>
</evidence>
<dbReference type="InterPro" id="IPR026992">
    <property type="entry name" value="DIOX_N"/>
</dbReference>
<dbReference type="GO" id="GO:0046872">
    <property type="term" value="F:metal ion binding"/>
    <property type="evidence" value="ECO:0007669"/>
    <property type="project" value="UniProtKB-KW"/>
</dbReference>
<reference evidence="5 7" key="1">
    <citation type="journal article" date="2015" name="Proc. Natl. Acad. Sci. U.S.A.">
        <title>The resurrection genome of Boea hygrometrica: A blueprint for survival of dehydration.</title>
        <authorList>
            <person name="Xiao L."/>
            <person name="Yang G."/>
            <person name="Zhang L."/>
            <person name="Yang X."/>
            <person name="Zhao S."/>
            <person name="Ji Z."/>
            <person name="Zhou Q."/>
            <person name="Hu M."/>
            <person name="Wang Y."/>
            <person name="Chen M."/>
            <person name="Xu Y."/>
            <person name="Jin H."/>
            <person name="Xiao X."/>
            <person name="Hu G."/>
            <person name="Bao F."/>
            <person name="Hu Y."/>
            <person name="Wan P."/>
            <person name="Li L."/>
            <person name="Deng X."/>
            <person name="Kuang T."/>
            <person name="Xiang C."/>
            <person name="Zhu J.K."/>
            <person name="Oliver M.J."/>
            <person name="He Y."/>
        </authorList>
    </citation>
    <scope>NUCLEOTIDE SEQUENCE [LARGE SCALE GENOMIC DNA]</scope>
    <source>
        <strain evidence="7">cv. XS01</strain>
    </source>
</reference>
<evidence type="ECO:0000313" key="6">
    <source>
        <dbReference type="EMBL" id="KZV42954.1"/>
    </source>
</evidence>
<gene>
    <name evidence="5" type="ORF">F511_24330</name>
    <name evidence="6" type="ORF">F511_42865</name>
</gene>
<keyword evidence="3" id="KW-0560">Oxidoreductase</keyword>
<sequence length="305" mass="33662">MAVTKSVPVIDMQDFSTLPQKIVSACEEWGCFRLINHGVPSSLMSNMKDVTSSLHDLPMEIKMRNYNHRDPSKGYTPPNMASAFFESLSLYDAGSAAAVDNFCSQLDASPQQRDIIIKYTSAIHDLAKLLGSKLMEGLGLNGEEFQEGISQFKLNKYNYGPETVGLQGAVMHSDAGFFTILHDDDNVNGLEAVHKITGELISVDHVPGTLVINVGDAGKVWSNGRFHNVKHQVQCYKAAVRITIALFVLPAADDKVQVLPGLVDSDHRALYTPFDFDHYRSLRISTNSPTGEALEFFRSQPELLN</sequence>
<dbReference type="SUPFAM" id="SSF51197">
    <property type="entry name" value="Clavaminate synthase-like"/>
    <property type="match status" value="1"/>
</dbReference>
<evidence type="ECO:0000313" key="7">
    <source>
        <dbReference type="Proteomes" id="UP000250235"/>
    </source>
</evidence>
<dbReference type="EMBL" id="KV012859">
    <property type="protein sequence ID" value="KZV24174.1"/>
    <property type="molecule type" value="Genomic_DNA"/>
</dbReference>
<dbReference type="InterPro" id="IPR050231">
    <property type="entry name" value="Iron_ascorbate_oxido_reductase"/>
</dbReference>
<evidence type="ECO:0000256" key="2">
    <source>
        <dbReference type="ARBA" id="ARBA00023004"/>
    </source>
</evidence>
<dbReference type="PROSITE" id="PS51471">
    <property type="entry name" value="FE2OG_OXY"/>
    <property type="match status" value="1"/>
</dbReference>
<organism evidence="5 7">
    <name type="scientific">Dorcoceras hygrometricum</name>
    <dbReference type="NCBI Taxonomy" id="472368"/>
    <lineage>
        <taxon>Eukaryota</taxon>
        <taxon>Viridiplantae</taxon>
        <taxon>Streptophyta</taxon>
        <taxon>Embryophyta</taxon>
        <taxon>Tracheophyta</taxon>
        <taxon>Spermatophyta</taxon>
        <taxon>Magnoliopsida</taxon>
        <taxon>eudicotyledons</taxon>
        <taxon>Gunneridae</taxon>
        <taxon>Pentapetalae</taxon>
        <taxon>asterids</taxon>
        <taxon>lamiids</taxon>
        <taxon>Lamiales</taxon>
        <taxon>Gesneriaceae</taxon>
        <taxon>Didymocarpoideae</taxon>
        <taxon>Trichosporeae</taxon>
        <taxon>Loxocarpinae</taxon>
        <taxon>Dorcoceras</taxon>
    </lineage>
</organism>
<dbReference type="Proteomes" id="UP000250235">
    <property type="component" value="Unassembled WGS sequence"/>
</dbReference>
<dbReference type="GO" id="GO:0002238">
    <property type="term" value="P:response to molecule of fungal origin"/>
    <property type="evidence" value="ECO:0007669"/>
    <property type="project" value="UniProtKB-ARBA"/>
</dbReference>
<protein>
    <submittedName>
        <fullName evidence="5">Adventitious rooting related oxygenase family protein</fullName>
    </submittedName>
</protein>
<reference evidence="5" key="2">
    <citation type="submission" date="2016-02" db="EMBL/GenBank/DDBJ databases">
        <authorList>
            <person name="Alioto T."/>
            <person name="Alioto T."/>
        </authorList>
    </citation>
    <scope>NUCLEOTIDE SEQUENCE</scope>
</reference>
<evidence type="ECO:0000256" key="3">
    <source>
        <dbReference type="RuleBase" id="RU003682"/>
    </source>
</evidence>
<dbReference type="InterPro" id="IPR005123">
    <property type="entry name" value="Oxoglu/Fe-dep_dioxygenase_dom"/>
</dbReference>
<dbReference type="GO" id="GO:0009805">
    <property type="term" value="P:coumarin biosynthetic process"/>
    <property type="evidence" value="ECO:0007669"/>
    <property type="project" value="UniProtKB-ARBA"/>
</dbReference>
<accession>A0A2Z7AQL5</accession>
<dbReference type="GO" id="GO:0016706">
    <property type="term" value="F:2-oxoglutarate-dependent dioxygenase activity"/>
    <property type="evidence" value="ECO:0007669"/>
    <property type="project" value="UniProtKB-ARBA"/>
</dbReference>
<comment type="similarity">
    <text evidence="3">Belongs to the iron/ascorbate-dependent oxidoreductase family.</text>
</comment>
<dbReference type="OrthoDB" id="288590at2759"/>
<keyword evidence="1 3" id="KW-0479">Metal-binding</keyword>
<dbReference type="EMBL" id="KQ998432">
    <property type="protein sequence ID" value="KZV42954.1"/>
    <property type="molecule type" value="Genomic_DNA"/>
</dbReference>
<evidence type="ECO:0000256" key="1">
    <source>
        <dbReference type="ARBA" id="ARBA00022723"/>
    </source>
</evidence>
<dbReference type="Pfam" id="PF03171">
    <property type="entry name" value="2OG-FeII_Oxy"/>
    <property type="match status" value="1"/>
</dbReference>
<dbReference type="InterPro" id="IPR027443">
    <property type="entry name" value="IPNS-like_sf"/>
</dbReference>